<keyword evidence="1" id="KW-0472">Membrane</keyword>
<keyword evidence="1" id="KW-1133">Transmembrane helix</keyword>
<protein>
    <submittedName>
        <fullName evidence="2">Uncharacterized protein</fullName>
    </submittedName>
</protein>
<gene>
    <name evidence="2" type="ORF">Agub_g4295</name>
</gene>
<feature type="transmembrane region" description="Helical" evidence="1">
    <location>
        <begin position="87"/>
        <end position="114"/>
    </location>
</feature>
<comment type="caution">
    <text evidence="2">The sequence shown here is derived from an EMBL/GenBank/DDBJ whole genome shotgun (WGS) entry which is preliminary data.</text>
</comment>
<keyword evidence="1" id="KW-0812">Transmembrane</keyword>
<dbReference type="Proteomes" id="UP001054857">
    <property type="component" value="Unassembled WGS sequence"/>
</dbReference>
<dbReference type="AlphaFoldDB" id="A0AAD3HJU4"/>
<evidence type="ECO:0000313" key="2">
    <source>
        <dbReference type="EMBL" id="GFR43236.1"/>
    </source>
</evidence>
<name>A0AAD3HJU4_9CHLO</name>
<dbReference type="EMBL" id="BMAR01000005">
    <property type="protein sequence ID" value="GFR43236.1"/>
    <property type="molecule type" value="Genomic_DNA"/>
</dbReference>
<evidence type="ECO:0000313" key="3">
    <source>
        <dbReference type="Proteomes" id="UP001054857"/>
    </source>
</evidence>
<proteinExistence type="predicted"/>
<reference evidence="2 3" key="1">
    <citation type="journal article" date="2021" name="Sci. Rep.">
        <title>Genome sequencing of the multicellular alga Astrephomene provides insights into convergent evolution of germ-soma differentiation.</title>
        <authorList>
            <person name="Yamashita S."/>
            <person name="Yamamoto K."/>
            <person name="Matsuzaki R."/>
            <person name="Suzuki S."/>
            <person name="Yamaguchi H."/>
            <person name="Hirooka S."/>
            <person name="Minakuchi Y."/>
            <person name="Miyagishima S."/>
            <person name="Kawachi M."/>
            <person name="Toyoda A."/>
            <person name="Nozaki H."/>
        </authorList>
    </citation>
    <scope>NUCLEOTIDE SEQUENCE [LARGE SCALE GENOMIC DNA]</scope>
    <source>
        <strain evidence="2 3">NIES-4017</strain>
    </source>
</reference>
<keyword evidence="3" id="KW-1185">Reference proteome</keyword>
<accession>A0AAD3HJU4</accession>
<organism evidence="2 3">
    <name type="scientific">Astrephomene gubernaculifera</name>
    <dbReference type="NCBI Taxonomy" id="47775"/>
    <lineage>
        <taxon>Eukaryota</taxon>
        <taxon>Viridiplantae</taxon>
        <taxon>Chlorophyta</taxon>
        <taxon>core chlorophytes</taxon>
        <taxon>Chlorophyceae</taxon>
        <taxon>CS clade</taxon>
        <taxon>Chlamydomonadales</taxon>
        <taxon>Astrephomenaceae</taxon>
        <taxon>Astrephomene</taxon>
    </lineage>
</organism>
<sequence length="136" mass="15249">TGVAVSYLSAVQAAIGQVPLLGACGGWQFSPDPHDLTLTYTPFWNGSLADLRAGLAFGPFLQDVNISIVDVASPHEIALPLYGGMWYIFNAFIMAFIWLVSTSLMLFVIILVWWNVRSNKGLPPFIYRYMRKYRGW</sequence>
<evidence type="ECO:0000256" key="1">
    <source>
        <dbReference type="SAM" id="Phobius"/>
    </source>
</evidence>
<feature type="non-terminal residue" evidence="2">
    <location>
        <position position="136"/>
    </location>
</feature>